<proteinExistence type="predicted"/>
<evidence type="ECO:0000256" key="1">
    <source>
        <dbReference type="SAM" id="MobiDB-lite"/>
    </source>
</evidence>
<feature type="transmembrane region" description="Helical" evidence="2">
    <location>
        <begin position="101"/>
        <end position="119"/>
    </location>
</feature>
<feature type="compositionally biased region" description="Basic and acidic residues" evidence="1">
    <location>
        <begin position="239"/>
        <end position="249"/>
    </location>
</feature>
<keyword evidence="2" id="KW-0812">Transmembrane</keyword>
<keyword evidence="2" id="KW-0472">Membrane</keyword>
<dbReference type="EMBL" id="JACMSC010000020">
    <property type="protein sequence ID" value="KAG6471402.1"/>
    <property type="molecule type" value="Genomic_DNA"/>
</dbReference>
<evidence type="ECO:0000256" key="2">
    <source>
        <dbReference type="SAM" id="Phobius"/>
    </source>
</evidence>
<comment type="caution">
    <text evidence="3">The sequence shown here is derived from an EMBL/GenBank/DDBJ whole genome shotgun (WGS) entry which is preliminary data.</text>
</comment>
<protein>
    <submittedName>
        <fullName evidence="3">Uncharacterized protein</fullName>
    </submittedName>
</protein>
<dbReference type="GO" id="GO:0016020">
    <property type="term" value="C:membrane"/>
    <property type="evidence" value="ECO:0007669"/>
    <property type="project" value="InterPro"/>
</dbReference>
<reference evidence="3 4" key="1">
    <citation type="submission" date="2020-08" db="EMBL/GenBank/DDBJ databases">
        <title>Plant Genome Project.</title>
        <authorList>
            <person name="Zhang R.-G."/>
        </authorList>
    </citation>
    <scope>NUCLEOTIDE SEQUENCE [LARGE SCALE GENOMIC DNA]</scope>
    <source>
        <tissue evidence="3">Rhizome</tissue>
    </source>
</reference>
<name>A0A8J5CB03_ZINOF</name>
<organism evidence="3 4">
    <name type="scientific">Zingiber officinale</name>
    <name type="common">Ginger</name>
    <name type="synonym">Amomum zingiber</name>
    <dbReference type="NCBI Taxonomy" id="94328"/>
    <lineage>
        <taxon>Eukaryota</taxon>
        <taxon>Viridiplantae</taxon>
        <taxon>Streptophyta</taxon>
        <taxon>Embryophyta</taxon>
        <taxon>Tracheophyta</taxon>
        <taxon>Spermatophyta</taxon>
        <taxon>Magnoliopsida</taxon>
        <taxon>Liliopsida</taxon>
        <taxon>Zingiberales</taxon>
        <taxon>Zingiberaceae</taxon>
        <taxon>Zingiber</taxon>
    </lineage>
</organism>
<dbReference type="Pfam" id="PF03694">
    <property type="entry name" value="Erg28"/>
    <property type="match status" value="1"/>
</dbReference>
<feature type="transmembrane region" description="Helical" evidence="2">
    <location>
        <begin position="825"/>
        <end position="845"/>
    </location>
</feature>
<sequence>MIFHKTATLLPFPLFVPLLGSRIQLRLGRDGGAWVVADAGGISTPRFSLVWLLRHLGAAHGGVLEDRKYFLSSLLYFPPTSVRSVSDALLPMVTDVHGRTFGVWTLLTCTLCFLCAFNLENKPLYAATFLSFIYAFGHFLTEYLFYDTMAASNLTTVGIFAGSYREGKGNRTELLRSLISVLMAATCARSPSPNPSRPRTPDMAISRKSCSSIPSSFTESSPLRNHCCRSPSPTPRASAHKENERDFNRASRPMAAKVSSSSSKSGGKNFMSPTISAASKAVTASPRRKILAEKNEAAVASSVRSSLSSLPDESPAILEEAPAEREVGAGPLLNQNLWEAGDSSEICSEQEDVELEVKNHRVSGALSSPCSFSRSTSTTTAAIASLDADPILPPYDPHTNYLSPRPQFLHYRPNPRIEQYWLDESGLIEVSDGKRLEDSFSSESCDNSEEENEEETSSNLQKECEDVPTDVPATSDEEDIAAIRASESESKTKSSGVGRSFLKYTFASCLLVSVIACLLGSFGGYPILSPTVLKLPTSRQAIDHLHMSEYISAVNLAEVCRRLGLWSFEAVAYRTRVNTMPRQEFGPIFLANFTSSNLEQRLDIIHSGTVPSNELISEETGKGQPFSVPLDYRTESSEMEQTYLKVDVPLEDEAVSNEVDAPFDGAVEILELDVPLGEPWDETLAGHESGDAIYLAKDLEENDDTLEAETGPELHQDMEKSSLSEFESLEKTVQDDSNKMEVRGVDDEYEHVVEVKQPRNGQDNPPVSAIEHEAMESQDDSVSVFSASQTQCSIAEETPLASNDEGIPSIHELHALSAYTNDGKLAIGLCLAILLLVASIMFFIMKQKKPTPSVNELEVPKEKEVPSKSASGSSESYGHARGSPYENTPVDTLLAESGPLEFSSSLRQSTSIQHRTTSKNNEEETLSHEKKRLRRDSTVSSSSMSYGSFTSYEKFSAKKKGIRDDDEVVTPVRRSSRIRNQIASP</sequence>
<feature type="compositionally biased region" description="Low complexity" evidence="1">
    <location>
        <begin position="938"/>
        <end position="951"/>
    </location>
</feature>
<feature type="compositionally biased region" description="Acidic residues" evidence="1">
    <location>
        <begin position="446"/>
        <end position="456"/>
    </location>
</feature>
<evidence type="ECO:0000313" key="3">
    <source>
        <dbReference type="EMBL" id="KAG6471402.1"/>
    </source>
</evidence>
<keyword evidence="2" id="KW-1133">Transmembrane helix</keyword>
<feature type="compositionally biased region" description="Low complexity" evidence="1">
    <location>
        <begin position="867"/>
        <end position="876"/>
    </location>
</feature>
<feature type="region of interest" description="Disordered" evidence="1">
    <location>
        <begin position="851"/>
        <end position="985"/>
    </location>
</feature>
<dbReference type="Proteomes" id="UP000734854">
    <property type="component" value="Unassembled WGS sequence"/>
</dbReference>
<feature type="transmembrane region" description="Helical" evidence="2">
    <location>
        <begin position="125"/>
        <end position="146"/>
    </location>
</feature>
<keyword evidence="4" id="KW-1185">Reference proteome</keyword>
<feature type="region of interest" description="Disordered" evidence="1">
    <location>
        <begin position="213"/>
        <end position="272"/>
    </location>
</feature>
<feature type="region of interest" description="Disordered" evidence="1">
    <location>
        <begin position="438"/>
        <end position="476"/>
    </location>
</feature>
<gene>
    <name evidence="3" type="ORF">ZIOFF_068843</name>
</gene>
<feature type="compositionally biased region" description="Low complexity" evidence="1">
    <location>
        <begin position="259"/>
        <end position="268"/>
    </location>
</feature>
<dbReference type="AlphaFoldDB" id="A0A8J5CB03"/>
<evidence type="ECO:0000313" key="4">
    <source>
        <dbReference type="Proteomes" id="UP000734854"/>
    </source>
</evidence>
<dbReference type="PANTHER" id="PTHR34775:SF4">
    <property type="entry name" value="TRANSMEMBRANE PROTEIN"/>
    <property type="match status" value="1"/>
</dbReference>
<accession>A0A8J5CB03</accession>
<dbReference type="InterPro" id="IPR005352">
    <property type="entry name" value="Erg28"/>
</dbReference>
<feature type="compositionally biased region" description="Polar residues" evidence="1">
    <location>
        <begin position="902"/>
        <end position="919"/>
    </location>
</feature>
<dbReference type="PANTHER" id="PTHR34775">
    <property type="entry name" value="TRANSMEMBRANE PROTEIN"/>
    <property type="match status" value="1"/>
</dbReference>